<name>A0ACC1C5K8_9ROSI</name>
<proteinExistence type="predicted"/>
<comment type="caution">
    <text evidence="1">The sequence shown here is derived from an EMBL/GenBank/DDBJ whole genome shotgun (WGS) entry which is preliminary data.</text>
</comment>
<keyword evidence="2" id="KW-1185">Reference proteome</keyword>
<evidence type="ECO:0000313" key="2">
    <source>
        <dbReference type="Proteomes" id="UP001164250"/>
    </source>
</evidence>
<organism evidence="1 2">
    <name type="scientific">Pistacia atlantica</name>
    <dbReference type="NCBI Taxonomy" id="434234"/>
    <lineage>
        <taxon>Eukaryota</taxon>
        <taxon>Viridiplantae</taxon>
        <taxon>Streptophyta</taxon>
        <taxon>Embryophyta</taxon>
        <taxon>Tracheophyta</taxon>
        <taxon>Spermatophyta</taxon>
        <taxon>Magnoliopsida</taxon>
        <taxon>eudicotyledons</taxon>
        <taxon>Gunneridae</taxon>
        <taxon>Pentapetalae</taxon>
        <taxon>rosids</taxon>
        <taxon>malvids</taxon>
        <taxon>Sapindales</taxon>
        <taxon>Anacardiaceae</taxon>
        <taxon>Pistacia</taxon>
    </lineage>
</organism>
<reference evidence="2" key="1">
    <citation type="journal article" date="2023" name="G3 (Bethesda)">
        <title>Genome assembly and association tests identify interacting loci associated with vigor, precocity, and sex in interspecific pistachio rootstocks.</title>
        <authorList>
            <person name="Palmer W."/>
            <person name="Jacygrad E."/>
            <person name="Sagayaradj S."/>
            <person name="Cavanaugh K."/>
            <person name="Han R."/>
            <person name="Bertier L."/>
            <person name="Beede B."/>
            <person name="Kafkas S."/>
            <person name="Golino D."/>
            <person name="Preece J."/>
            <person name="Michelmore R."/>
        </authorList>
    </citation>
    <scope>NUCLEOTIDE SEQUENCE [LARGE SCALE GENOMIC DNA]</scope>
</reference>
<protein>
    <submittedName>
        <fullName evidence="1">Uncharacterized protein</fullName>
    </submittedName>
</protein>
<accession>A0ACC1C5K8</accession>
<evidence type="ECO:0000313" key="1">
    <source>
        <dbReference type="EMBL" id="KAJ0110881.1"/>
    </source>
</evidence>
<dbReference type="EMBL" id="CM047897">
    <property type="protein sequence ID" value="KAJ0110881.1"/>
    <property type="molecule type" value="Genomic_DNA"/>
</dbReference>
<dbReference type="Proteomes" id="UP001164250">
    <property type="component" value="Chromosome 1"/>
</dbReference>
<sequence length="622" mass="70305">MVPNARLLSQKRFFSTKTLHRNHLQWPIKQVTKSNFNDSLPEIKHHIANSHFIALSLQNTGSFSTPWHRLSAFDTPHTAYSKAKFAAERFQILQFAVCPFKIEARKVVAFPYNFHLFPRDELKLGMPSYSFTCQTSSLNSMAKEGSDFNACIYDGISYLSRAQESSAKVRMGNPIIVDHEKSSFAPIPVPTVADTVFVERIRSRVKHWKNACTDSSAKADAAEALVISLRKLVLGSEQHRSRPCMTIDVCSERQVQLVLKMLEEFSDLVPLLIPAKSGGTQAVRAVLTSSEEDRDLLKRELQDLEVEQDKRVRGFREVIDLICASQKPVVSHNSLNDFAFIHSKFLAPLPPNVVEFMSSLRMAFPQVLDVNHLMTDIGPARTSMSANMSYLKNRFFAPIDMEIPHKATENESNIHGHNVVKICHLFGKLCSVLKLTPTSSRSSNHHLASALDGYANIFNLSSDSCQEPTDEDIRVWTNNTRKVRCEDVAFLWGFRKRMSAGTLKTLLRGSNEVFTKEFDVRLMDRSCAMVIFWQPSLRETFVDIMNSEKVSGALKEMVSEGLKATGYETYKRVCSSGLWELELADALDKALALPDSNLEDDYETNTSEIYWSNDLKINLDDL</sequence>
<gene>
    <name evidence="1" type="ORF">Patl1_03121</name>
</gene>